<dbReference type="InterPro" id="IPR000845">
    <property type="entry name" value="Nucleoside_phosphorylase_d"/>
</dbReference>
<keyword evidence="4" id="KW-0597">Phosphoprotein</keyword>
<feature type="binding site" evidence="9">
    <location>
        <position position="113"/>
    </location>
    <ligand>
        <name>phosphate</name>
        <dbReference type="ChEBI" id="CHEBI:43474"/>
    </ligand>
</feature>
<dbReference type="InterPro" id="IPR035994">
    <property type="entry name" value="Nucleoside_phosphorylase_sf"/>
</dbReference>
<evidence type="ECO:0000256" key="3">
    <source>
        <dbReference type="ARBA" id="ARBA00006751"/>
    </source>
</evidence>
<evidence type="ECO:0000313" key="12">
    <source>
        <dbReference type="Proteomes" id="UP000075374"/>
    </source>
</evidence>
<comment type="catalytic activity">
    <reaction evidence="7">
        <text>a purine 2'-deoxy-D-ribonucleoside + phosphate = a purine nucleobase + 2-deoxy-alpha-D-ribose 1-phosphate</text>
        <dbReference type="Rhea" id="RHEA:36431"/>
        <dbReference type="ChEBI" id="CHEBI:26386"/>
        <dbReference type="ChEBI" id="CHEBI:43474"/>
        <dbReference type="ChEBI" id="CHEBI:57259"/>
        <dbReference type="ChEBI" id="CHEBI:142361"/>
        <dbReference type="EC" id="2.4.2.1"/>
    </reaction>
</comment>
<organism evidence="11 12">
    <name type="scientific">Clostridium colicanis DSM 13634</name>
    <dbReference type="NCBI Taxonomy" id="1121305"/>
    <lineage>
        <taxon>Bacteria</taxon>
        <taxon>Bacillati</taxon>
        <taxon>Bacillota</taxon>
        <taxon>Clostridia</taxon>
        <taxon>Eubacteriales</taxon>
        <taxon>Clostridiaceae</taxon>
        <taxon>Clostridium</taxon>
    </lineage>
</organism>
<keyword evidence="6 8" id="KW-0808">Transferase</keyword>
<dbReference type="NCBIfam" id="TIGR01700">
    <property type="entry name" value="PNPH"/>
    <property type="match status" value="1"/>
</dbReference>
<dbReference type="STRING" id="1121305.CLCOL_21870"/>
<dbReference type="PANTHER" id="PTHR11904">
    <property type="entry name" value="METHYLTHIOADENOSINE/PURINE NUCLEOSIDE PHOSPHORYLASE"/>
    <property type="match status" value="1"/>
</dbReference>
<dbReference type="InterPro" id="IPR011270">
    <property type="entry name" value="Pur_Nuc_Pase_Ino/Guo-sp"/>
</dbReference>
<dbReference type="UniPathway" id="UPA00606"/>
<dbReference type="GO" id="GO:0004731">
    <property type="term" value="F:purine-nucleoside phosphorylase activity"/>
    <property type="evidence" value="ECO:0007669"/>
    <property type="project" value="UniProtKB-EC"/>
</dbReference>
<evidence type="ECO:0000256" key="2">
    <source>
        <dbReference type="ARBA" id="ARBA00005058"/>
    </source>
</evidence>
<keyword evidence="5 8" id="KW-0328">Glycosyltransferase</keyword>
<gene>
    <name evidence="11" type="primary">punA</name>
    <name evidence="11" type="ORF">CLCOL_21870</name>
</gene>
<feature type="binding site" evidence="9">
    <location>
        <position position="193"/>
    </location>
    <ligand>
        <name>a purine D-ribonucleoside</name>
        <dbReference type="ChEBI" id="CHEBI:142355"/>
    </ligand>
</feature>
<feature type="binding site" evidence="9">
    <location>
        <position position="212"/>
    </location>
    <ligand>
        <name>phosphate</name>
        <dbReference type="ChEBI" id="CHEBI:43474"/>
    </ligand>
</feature>
<dbReference type="GO" id="GO:0009116">
    <property type="term" value="P:nucleoside metabolic process"/>
    <property type="evidence" value="ECO:0007669"/>
    <property type="project" value="InterPro"/>
</dbReference>
<feature type="binding site" evidence="9">
    <location>
        <position position="30"/>
    </location>
    <ligand>
        <name>phosphate</name>
        <dbReference type="ChEBI" id="CHEBI:43474"/>
    </ligand>
</feature>
<dbReference type="EC" id="2.4.2.1" evidence="8"/>
<dbReference type="Proteomes" id="UP000075374">
    <property type="component" value="Unassembled WGS sequence"/>
</dbReference>
<dbReference type="InterPro" id="IPR011268">
    <property type="entry name" value="Purine_phosphorylase"/>
</dbReference>
<dbReference type="FunFam" id="3.40.50.1580:FF:000010">
    <property type="entry name" value="Purine nucleoside phosphorylase"/>
    <property type="match status" value="1"/>
</dbReference>
<feature type="binding site" evidence="9">
    <location>
        <begin position="81"/>
        <end position="83"/>
    </location>
    <ligand>
        <name>phosphate</name>
        <dbReference type="ChEBI" id="CHEBI:43474"/>
    </ligand>
</feature>
<dbReference type="GO" id="GO:0005737">
    <property type="term" value="C:cytoplasm"/>
    <property type="evidence" value="ECO:0007669"/>
    <property type="project" value="TreeGrafter"/>
</dbReference>
<reference evidence="11 12" key="1">
    <citation type="submission" date="2016-02" db="EMBL/GenBank/DDBJ databases">
        <title>Genome sequence of Clostridium colicanis DSM 13634.</title>
        <authorList>
            <person name="Poehlein A."/>
            <person name="Daniel R."/>
        </authorList>
    </citation>
    <scope>NUCLEOTIDE SEQUENCE [LARGE SCALE GENOMIC DNA]</scope>
    <source>
        <strain evidence="11 12">DSM 13634</strain>
    </source>
</reference>
<name>A0A151AKR3_9CLOT</name>
<dbReference type="NCBIfam" id="TIGR01697">
    <property type="entry name" value="PNPH-PUNA-XAPA"/>
    <property type="match status" value="1"/>
</dbReference>
<dbReference type="RefSeq" id="WP_061858987.1">
    <property type="nucleotide sequence ID" value="NZ_LTBB01000012.1"/>
</dbReference>
<accession>A0A151AKR3</accession>
<proteinExistence type="inferred from homology"/>
<dbReference type="SUPFAM" id="SSF53167">
    <property type="entry name" value="Purine and uridine phosphorylases"/>
    <property type="match status" value="1"/>
</dbReference>
<feature type="domain" description="Nucleoside phosphorylase" evidence="10">
    <location>
        <begin position="24"/>
        <end position="270"/>
    </location>
</feature>
<evidence type="ECO:0000256" key="7">
    <source>
        <dbReference type="ARBA" id="ARBA00048556"/>
    </source>
</evidence>
<evidence type="ECO:0000256" key="9">
    <source>
        <dbReference type="PIRSR" id="PIRSR000477-2"/>
    </source>
</evidence>
<dbReference type="Pfam" id="PF01048">
    <property type="entry name" value="PNP_UDP_1"/>
    <property type="match status" value="1"/>
</dbReference>
<keyword evidence="12" id="KW-1185">Reference proteome</keyword>
<dbReference type="PIRSF" id="PIRSF000477">
    <property type="entry name" value="PurNPase"/>
    <property type="match status" value="1"/>
</dbReference>
<evidence type="ECO:0000256" key="6">
    <source>
        <dbReference type="ARBA" id="ARBA00022679"/>
    </source>
</evidence>
<evidence type="ECO:0000259" key="10">
    <source>
        <dbReference type="Pfam" id="PF01048"/>
    </source>
</evidence>
<feature type="binding site" evidence="9">
    <location>
        <position position="235"/>
    </location>
    <ligand>
        <name>a purine D-ribonucleoside</name>
        <dbReference type="ChEBI" id="CHEBI:142355"/>
    </ligand>
</feature>
<feature type="binding site" evidence="9">
    <location>
        <position position="61"/>
    </location>
    <ligand>
        <name>phosphate</name>
        <dbReference type="ChEBI" id="CHEBI:43474"/>
    </ligand>
</feature>
<comment type="similarity">
    <text evidence="3 8">Belongs to the PNP/MTAP phosphorylase family.</text>
</comment>
<evidence type="ECO:0000256" key="4">
    <source>
        <dbReference type="ARBA" id="ARBA00022553"/>
    </source>
</evidence>
<dbReference type="Gene3D" id="3.40.50.1580">
    <property type="entry name" value="Nucleoside phosphorylase domain"/>
    <property type="match status" value="1"/>
</dbReference>
<dbReference type="NCBIfam" id="NF006054">
    <property type="entry name" value="PRK08202.1"/>
    <property type="match status" value="1"/>
</dbReference>
<dbReference type="EMBL" id="LTBB01000012">
    <property type="protein sequence ID" value="KYH28234.1"/>
    <property type="molecule type" value="Genomic_DNA"/>
</dbReference>
<dbReference type="PANTHER" id="PTHR11904:SF9">
    <property type="entry name" value="PURINE NUCLEOSIDE PHOSPHORYLASE-RELATED"/>
    <property type="match status" value="1"/>
</dbReference>
<evidence type="ECO:0000256" key="8">
    <source>
        <dbReference type="PIRNR" id="PIRNR000477"/>
    </source>
</evidence>
<evidence type="ECO:0000256" key="1">
    <source>
        <dbReference type="ARBA" id="ARBA00002678"/>
    </source>
</evidence>
<comment type="function">
    <text evidence="1">The purine nucleoside phosphorylases catalyze the phosphorolytic breakdown of the N-glycosidic bond in the beta-(deoxy)ribonucleoside molecules, with the formation of the corresponding free purine bases and pentose-1-phosphate. Cleaves guanosine, inosine, 2'-deoxyguanosine and 2'-deoxyinosine.</text>
</comment>
<dbReference type="AlphaFoldDB" id="A0A151AKR3"/>
<protein>
    <recommendedName>
        <fullName evidence="8">Purine nucleoside phosphorylase</fullName>
        <ecNumber evidence="8">2.4.2.1</ecNumber>
    </recommendedName>
    <alternativeName>
        <fullName evidence="8">Inosine-guanosine phosphorylase</fullName>
    </alternativeName>
</protein>
<dbReference type="PATRIC" id="fig|1121305.3.peg.2189"/>
<comment type="pathway">
    <text evidence="2 8">Purine metabolism; purine nucleoside salvage.</text>
</comment>
<dbReference type="CDD" id="cd09009">
    <property type="entry name" value="PNP-EcPNPII_like"/>
    <property type="match status" value="1"/>
</dbReference>
<evidence type="ECO:0000256" key="5">
    <source>
        <dbReference type="ARBA" id="ARBA00022676"/>
    </source>
</evidence>
<sequence>MDLQAKIKEAADYILNKSKTRPEVALILGSGLGDLANEIENAEYFDYADIPHFPVSTVQGHAGRLVIGILEGKKVVAMQGRFHYYEGYKMEEVTFPVRVMKLLGVEKLIVTNAAGAVNTSYNPGDLMLIKDHLNLMGNNPLIGKNLDEFGTRFPDMSNAYDKELRDRVKEIAKSIDIELKEGVYAAMSGPTYETPAEIRMVHALGGDAVGMSTVPEVIIAVHSGIKVVGISCMTNMAAGILEQPLNHNEVMETSARVKEKFTKLMKKVIKEI</sequence>
<comment type="caution">
    <text evidence="11">The sequence shown here is derived from an EMBL/GenBank/DDBJ whole genome shotgun (WGS) entry which is preliminary data.</text>
</comment>
<evidence type="ECO:0000313" key="11">
    <source>
        <dbReference type="EMBL" id="KYH28234.1"/>
    </source>
</evidence>